<dbReference type="GO" id="GO:0015577">
    <property type="term" value="F:galactitol transmembrane transporter activity"/>
    <property type="evidence" value="ECO:0007669"/>
    <property type="project" value="InterPro"/>
</dbReference>
<proteinExistence type="predicted"/>
<feature type="transmembrane region" description="Helical" evidence="9">
    <location>
        <begin position="420"/>
        <end position="438"/>
    </location>
</feature>
<sequence>MIFFQAFNILLKAGATVMLPLIIFAIGLVFRVKPAKAFRSGLTVGIGFAGINLVIGLLSSNLGPAAQAMVKNIGIRLDALDVGWGAIAAITWSSPIIAILIFVILLSNIVLLILKKTNTLDVDIWNYHHMAIVGIMTYFVTKNVALGIAATISMAVITFKMSDWTEHFVKDYFGLPGVSLPTVSALSSLVVAVPLNMILDRIPGINKIDFDIKDAKKYLGFFGEPMIMGLILGGVIGALAKYDITKILSIAVNMAAVMVLIPKMTSLFMEGLMPISEAAKKFTKTKFKGRKFLIGLDAAVVVGNAEVITTSLIVIPLTIALAVVLPGNRVLPFADLAVVPFRVALVVALTRGNLIKNIIIGLACTGAILLAGTKTAPVLTELAKSTGINLSMAGGALISSFAATSLTVSFIVFEVFTGNIIFTVPIFIAAFAAIWFYIDVVYKKKQDKKLAESENKSPVLE</sequence>
<dbReference type="PROSITE" id="PS51104">
    <property type="entry name" value="PTS_EIIC_TYPE_2"/>
    <property type="match status" value="1"/>
</dbReference>
<evidence type="ECO:0000256" key="7">
    <source>
        <dbReference type="ARBA" id="ARBA00022989"/>
    </source>
</evidence>
<keyword evidence="8 9" id="KW-0472">Membrane</keyword>
<evidence type="ECO:0000256" key="6">
    <source>
        <dbReference type="ARBA" id="ARBA00022692"/>
    </source>
</evidence>
<dbReference type="PATRIC" id="fig|86416.3.peg.703"/>
<feature type="transmembrane region" description="Helical" evidence="9">
    <location>
        <begin position="82"/>
        <end position="114"/>
    </location>
</feature>
<evidence type="ECO:0000256" key="1">
    <source>
        <dbReference type="ARBA" id="ARBA00004651"/>
    </source>
</evidence>
<evidence type="ECO:0000256" key="8">
    <source>
        <dbReference type="ARBA" id="ARBA00023136"/>
    </source>
</evidence>
<keyword evidence="7 9" id="KW-1133">Transmembrane helix</keyword>
<accession>R4K7Y5</accession>
<protein>
    <submittedName>
        <fullName evidence="11">Phosphotransferase system, galactitol-specific IIC component</fullName>
    </submittedName>
</protein>
<dbReference type="GO" id="GO:0016740">
    <property type="term" value="F:transferase activity"/>
    <property type="evidence" value="ECO:0007669"/>
    <property type="project" value="UniProtKB-KW"/>
</dbReference>
<dbReference type="InterPro" id="IPR013853">
    <property type="entry name" value="EIIC-GAT"/>
</dbReference>
<feature type="transmembrane region" description="Helical" evidence="9">
    <location>
        <begin position="135"/>
        <end position="159"/>
    </location>
</feature>
<gene>
    <name evidence="11" type="ORF">Clopa_0715</name>
</gene>
<feature type="transmembrane region" description="Helical" evidence="9">
    <location>
        <begin position="247"/>
        <end position="272"/>
    </location>
</feature>
<keyword evidence="2" id="KW-0813">Transport</keyword>
<dbReference type="PANTHER" id="PTHR37324:SF2">
    <property type="entry name" value="PTS SYSTEM GALACTITOL-SPECIFIC EIIC COMPONENT"/>
    <property type="match status" value="1"/>
</dbReference>
<evidence type="ECO:0000256" key="2">
    <source>
        <dbReference type="ARBA" id="ARBA00022448"/>
    </source>
</evidence>
<dbReference type="Pfam" id="PF03611">
    <property type="entry name" value="EIIC-GAT"/>
    <property type="match status" value="1"/>
</dbReference>
<feature type="transmembrane region" description="Helical" evidence="9">
    <location>
        <begin position="354"/>
        <end position="372"/>
    </location>
</feature>
<dbReference type="GO" id="GO:0009401">
    <property type="term" value="P:phosphoenolpyruvate-dependent sugar phosphotransferase system"/>
    <property type="evidence" value="ECO:0007669"/>
    <property type="project" value="UniProtKB-KW"/>
</dbReference>
<evidence type="ECO:0000256" key="9">
    <source>
        <dbReference type="SAM" id="Phobius"/>
    </source>
</evidence>
<dbReference type="RefSeq" id="WP_015614081.1">
    <property type="nucleotide sequence ID" value="NC_021182.1"/>
</dbReference>
<feature type="transmembrane region" description="Helical" evidence="9">
    <location>
        <begin position="219"/>
        <end position="241"/>
    </location>
</feature>
<dbReference type="OrthoDB" id="9787936at2"/>
<keyword evidence="5" id="KW-0598">Phosphotransferase system</keyword>
<dbReference type="PANTHER" id="PTHR37324">
    <property type="entry name" value="PTS SYSTEM GALACTITOL-SPECIFIC EIIC COMPONENT"/>
    <property type="match status" value="1"/>
</dbReference>
<feature type="transmembrane region" description="Helical" evidence="9">
    <location>
        <begin position="292"/>
        <end position="324"/>
    </location>
</feature>
<evidence type="ECO:0000256" key="3">
    <source>
        <dbReference type="ARBA" id="ARBA00022475"/>
    </source>
</evidence>
<evidence type="ECO:0000313" key="12">
    <source>
        <dbReference type="Proteomes" id="UP000013523"/>
    </source>
</evidence>
<keyword evidence="3" id="KW-1003">Cell membrane</keyword>
<feature type="transmembrane region" description="Helical" evidence="9">
    <location>
        <begin position="179"/>
        <end position="199"/>
    </location>
</feature>
<feature type="transmembrane region" description="Helical" evidence="9">
    <location>
        <begin position="330"/>
        <end position="349"/>
    </location>
</feature>
<keyword evidence="6 9" id="KW-0812">Transmembrane</keyword>
<comment type="subcellular location">
    <subcellularLocation>
        <location evidence="1">Cell membrane</location>
        <topology evidence="1">Multi-pass membrane protein</topology>
    </subcellularLocation>
</comment>
<evidence type="ECO:0000313" key="11">
    <source>
        <dbReference type="EMBL" id="AGK95755.1"/>
    </source>
</evidence>
<feature type="transmembrane region" description="Helical" evidence="9">
    <location>
        <begin position="392"/>
        <end position="413"/>
    </location>
</feature>
<reference evidence="11 12" key="1">
    <citation type="submission" date="2012-01" db="EMBL/GenBank/DDBJ databases">
        <title>Complete sequence of chromosome of Clostridium pasteurianum BC1.</title>
        <authorList>
            <consortium name="US DOE Joint Genome Institute"/>
            <person name="Lucas S."/>
            <person name="Han J."/>
            <person name="Lapidus A."/>
            <person name="Cheng J.-F."/>
            <person name="Goodwin L."/>
            <person name="Pitluck S."/>
            <person name="Peters L."/>
            <person name="Mikhailova N."/>
            <person name="Teshima H."/>
            <person name="Detter J.C."/>
            <person name="Han C."/>
            <person name="Tapia R."/>
            <person name="Land M."/>
            <person name="Hauser L."/>
            <person name="Kyrpides N."/>
            <person name="Ivanova N."/>
            <person name="Pagani I."/>
            <person name="Dunn J."/>
            <person name="Taghavi S."/>
            <person name="Francis A."/>
            <person name="van der Lelie D."/>
            <person name="Woyke T."/>
        </authorList>
    </citation>
    <scope>NUCLEOTIDE SEQUENCE [LARGE SCALE GENOMIC DNA]</scope>
    <source>
        <strain evidence="11 12">BC1</strain>
    </source>
</reference>
<evidence type="ECO:0000259" key="10">
    <source>
        <dbReference type="PROSITE" id="PS51104"/>
    </source>
</evidence>
<dbReference type="InterPro" id="IPR013014">
    <property type="entry name" value="PTS_EIIC_2"/>
</dbReference>
<dbReference type="InterPro" id="IPR004703">
    <property type="entry name" value="PTS_sugar-sp_permease"/>
</dbReference>
<dbReference type="GO" id="GO:0005886">
    <property type="term" value="C:plasma membrane"/>
    <property type="evidence" value="ECO:0007669"/>
    <property type="project" value="UniProtKB-SubCell"/>
</dbReference>
<keyword evidence="11" id="KW-0808">Transferase</keyword>
<dbReference type="PIRSF" id="PIRSF006304">
    <property type="entry name" value="GatC"/>
    <property type="match status" value="1"/>
</dbReference>
<dbReference type="STRING" id="86416.Clopa_0715"/>
<dbReference type="eggNOG" id="COG3775">
    <property type="taxonomic scope" value="Bacteria"/>
</dbReference>
<keyword evidence="4" id="KW-0762">Sugar transport</keyword>
<dbReference type="AlphaFoldDB" id="R4K7Y5"/>
<feature type="domain" description="PTS EIIC type-2" evidence="10">
    <location>
        <begin position="7"/>
        <end position="439"/>
    </location>
</feature>
<organism evidence="11 12">
    <name type="scientific">Clostridium pasteurianum BC1</name>
    <dbReference type="NCBI Taxonomy" id="86416"/>
    <lineage>
        <taxon>Bacteria</taxon>
        <taxon>Bacillati</taxon>
        <taxon>Bacillota</taxon>
        <taxon>Clostridia</taxon>
        <taxon>Eubacteriales</taxon>
        <taxon>Clostridiaceae</taxon>
        <taxon>Clostridium</taxon>
    </lineage>
</organism>
<dbReference type="HOGENOM" id="CLU_040393_0_0_9"/>
<dbReference type="Proteomes" id="UP000013523">
    <property type="component" value="Chromosome"/>
</dbReference>
<evidence type="ECO:0000256" key="5">
    <source>
        <dbReference type="ARBA" id="ARBA00022683"/>
    </source>
</evidence>
<keyword evidence="12" id="KW-1185">Reference proteome</keyword>
<dbReference type="EMBL" id="CP003261">
    <property type="protein sequence ID" value="AGK95755.1"/>
    <property type="molecule type" value="Genomic_DNA"/>
</dbReference>
<dbReference type="KEGG" id="cpas:Clopa_0715"/>
<name>R4K7Y5_CLOPA</name>
<evidence type="ECO:0000256" key="4">
    <source>
        <dbReference type="ARBA" id="ARBA00022597"/>
    </source>
</evidence>
<feature type="transmembrane region" description="Helical" evidence="9">
    <location>
        <begin position="6"/>
        <end position="30"/>
    </location>
</feature>
<feature type="transmembrane region" description="Helical" evidence="9">
    <location>
        <begin position="42"/>
        <end position="62"/>
    </location>
</feature>